<evidence type="ECO:0000256" key="4">
    <source>
        <dbReference type="ARBA" id="ARBA00022694"/>
    </source>
</evidence>
<comment type="subunit">
    <text evidence="5">Homotetramer composed of a dimer of dimers.</text>
</comment>
<reference evidence="8" key="1">
    <citation type="journal article" date="2020" name="mSystems">
        <title>Genome- and Community-Level Interaction Insights into Carbon Utilization and Element Cycling Functions of Hydrothermarchaeota in Hydrothermal Sediment.</title>
        <authorList>
            <person name="Zhou Z."/>
            <person name="Liu Y."/>
            <person name="Xu W."/>
            <person name="Pan J."/>
            <person name="Luo Z.H."/>
            <person name="Li M."/>
        </authorList>
    </citation>
    <scope>NUCLEOTIDE SEQUENCE [LARGE SCALE GENOMIC DNA]</scope>
    <source>
        <strain evidence="8">HyVt-113</strain>
    </source>
</reference>
<feature type="binding site" evidence="6">
    <location>
        <begin position="105"/>
        <end position="108"/>
    </location>
    <ligand>
        <name>S-adenosyl-L-methionine</name>
        <dbReference type="ChEBI" id="CHEBI:59789"/>
    </ligand>
</feature>
<feature type="domain" description="tRNA (adenine(58)-N(1))-methyltransferase catalytic subunit TRM61 C-terminal" evidence="7">
    <location>
        <begin position="62"/>
        <end position="227"/>
    </location>
</feature>
<accession>A0A7V0I9P2</accession>
<evidence type="ECO:0000259" key="7">
    <source>
        <dbReference type="Pfam" id="PF08704"/>
    </source>
</evidence>
<dbReference type="Gene3D" id="3.10.330.20">
    <property type="match status" value="1"/>
</dbReference>
<dbReference type="AlphaFoldDB" id="A0A7V0I9P2"/>
<keyword evidence="2 5" id="KW-0808">Transferase</keyword>
<dbReference type="GO" id="GO:0030488">
    <property type="term" value="P:tRNA methylation"/>
    <property type="evidence" value="ECO:0007669"/>
    <property type="project" value="InterPro"/>
</dbReference>
<comment type="similarity">
    <text evidence="5">Belongs to the class I-like SAM-binding methyltransferase superfamily. TRM61 family.</text>
</comment>
<dbReference type="PANTHER" id="PTHR12133:SF1">
    <property type="entry name" value="TRNA (ADENINE(58)-N(1))-METHYLTRANSFERASE, MITOCHONDRIAL"/>
    <property type="match status" value="1"/>
</dbReference>
<evidence type="ECO:0000256" key="1">
    <source>
        <dbReference type="ARBA" id="ARBA00022603"/>
    </source>
</evidence>
<evidence type="ECO:0000256" key="2">
    <source>
        <dbReference type="ARBA" id="ARBA00022679"/>
    </source>
</evidence>
<dbReference type="GO" id="GO:0160107">
    <property type="term" value="F:tRNA (adenine(58)-N1)-methyltransferase activity"/>
    <property type="evidence" value="ECO:0007669"/>
    <property type="project" value="UniProtKB-EC"/>
</dbReference>
<dbReference type="EC" id="2.1.1.220" evidence="5"/>
<gene>
    <name evidence="8" type="ORF">ENF30_00585</name>
</gene>
<dbReference type="PANTHER" id="PTHR12133">
    <property type="entry name" value="TRNA (ADENINE(58)-N(1))-METHYLTRANSFERASE"/>
    <property type="match status" value="1"/>
</dbReference>
<protein>
    <recommendedName>
        <fullName evidence="5">tRNA (adenine(58)-N(1))-methyltransferase TrmI</fullName>
        <ecNumber evidence="5">2.1.1.220</ecNumber>
    </recommendedName>
</protein>
<sequence>MPWQRDELALLLSPEGKRFLVKIELKKINTHHGEIDLKKLLNVSPGNVVYTHKGIPFITLKPTLYDLIHHLIRRTQIIYPKDLGYILVRLGIAPGSKVIEAGSGSGALTLTLAWWVRPTGQVFSYEKEERFIKICQQNLDWSGLNKWVKLKHKDIEEGFDEREVDAIFLDVKTPWQYLYQAWKALKGGAVLGMLVPTTNQIVEILKAINGLPFVDIEIMELLLRKYKPVAERLRPTDRMVAHTGYLVFARKMTKNE</sequence>
<keyword evidence="1 5" id="KW-0489">Methyltransferase</keyword>
<feature type="binding site" evidence="6">
    <location>
        <position position="126"/>
    </location>
    <ligand>
        <name>S-adenosyl-L-methionine</name>
        <dbReference type="ChEBI" id="CHEBI:59789"/>
    </ligand>
</feature>
<dbReference type="CDD" id="cd02440">
    <property type="entry name" value="AdoMet_MTases"/>
    <property type="match status" value="1"/>
</dbReference>
<organism evidence="8">
    <name type="scientific">Desulfofervidus auxilii</name>
    <dbReference type="NCBI Taxonomy" id="1621989"/>
    <lineage>
        <taxon>Bacteria</taxon>
        <taxon>Pseudomonadati</taxon>
        <taxon>Thermodesulfobacteriota</taxon>
        <taxon>Candidatus Desulfofervidia</taxon>
        <taxon>Candidatus Desulfofervidales</taxon>
        <taxon>Candidatus Desulfofervidaceae</taxon>
        <taxon>Candidatus Desulfofervidus</taxon>
    </lineage>
</organism>
<dbReference type="Gene3D" id="3.40.50.150">
    <property type="entry name" value="Vaccinia Virus protein VP39"/>
    <property type="match status" value="1"/>
</dbReference>
<feature type="binding site" evidence="6">
    <location>
        <position position="154"/>
    </location>
    <ligand>
        <name>S-adenosyl-L-methionine</name>
        <dbReference type="ChEBI" id="CHEBI:59789"/>
    </ligand>
</feature>
<dbReference type="PROSITE" id="PS51620">
    <property type="entry name" value="SAM_TRM61"/>
    <property type="match status" value="1"/>
</dbReference>
<keyword evidence="4 5" id="KW-0819">tRNA processing</keyword>
<dbReference type="GO" id="GO:0031515">
    <property type="term" value="C:tRNA (m1A) methyltransferase complex"/>
    <property type="evidence" value="ECO:0007669"/>
    <property type="project" value="UniProtKB-UniRule"/>
</dbReference>
<evidence type="ECO:0000313" key="8">
    <source>
        <dbReference type="EMBL" id="HDD35275.1"/>
    </source>
</evidence>
<comment type="function">
    <text evidence="5">Catalyzes the S-adenosyl-L-methionine-dependent formation of N(1)-methyladenine at position 58 (m1A58) in tRNA.</text>
</comment>
<dbReference type="Pfam" id="PF08704">
    <property type="entry name" value="GCD14"/>
    <property type="match status" value="1"/>
</dbReference>
<dbReference type="PIRSF" id="PIRSF017269">
    <property type="entry name" value="GCD14"/>
    <property type="match status" value="1"/>
</dbReference>
<dbReference type="Proteomes" id="UP000885706">
    <property type="component" value="Unassembled WGS sequence"/>
</dbReference>
<dbReference type="InterPro" id="IPR049470">
    <property type="entry name" value="TRM61_C"/>
</dbReference>
<feature type="binding site" evidence="6">
    <location>
        <position position="170"/>
    </location>
    <ligand>
        <name>S-adenosyl-L-methionine</name>
        <dbReference type="ChEBI" id="CHEBI:59789"/>
    </ligand>
</feature>
<evidence type="ECO:0000256" key="5">
    <source>
        <dbReference type="PIRNR" id="PIRNR017269"/>
    </source>
</evidence>
<proteinExistence type="inferred from homology"/>
<dbReference type="InterPro" id="IPR014816">
    <property type="entry name" value="tRNA_MeTrfase_Gcd14"/>
</dbReference>
<dbReference type="SUPFAM" id="SSF53335">
    <property type="entry name" value="S-adenosyl-L-methionine-dependent methyltransferases"/>
    <property type="match status" value="1"/>
</dbReference>
<comment type="caution">
    <text evidence="8">The sequence shown here is derived from an EMBL/GenBank/DDBJ whole genome shotgun (WGS) entry which is preliminary data.</text>
</comment>
<evidence type="ECO:0000256" key="3">
    <source>
        <dbReference type="ARBA" id="ARBA00022691"/>
    </source>
</evidence>
<keyword evidence="3 5" id="KW-0949">S-adenosyl-L-methionine</keyword>
<dbReference type="EMBL" id="DQWQ01000028">
    <property type="protein sequence ID" value="HDD35275.1"/>
    <property type="molecule type" value="Genomic_DNA"/>
</dbReference>
<name>A0A7V0I9P2_DESA2</name>
<comment type="catalytic activity">
    <reaction evidence="5">
        <text>adenosine(58) in tRNA + S-adenosyl-L-methionine = N(1)-methyladenosine(58) in tRNA + S-adenosyl-L-homocysteine + H(+)</text>
        <dbReference type="Rhea" id="RHEA:43152"/>
        <dbReference type="Rhea" id="RHEA-COMP:10365"/>
        <dbReference type="Rhea" id="RHEA-COMP:10366"/>
        <dbReference type="ChEBI" id="CHEBI:15378"/>
        <dbReference type="ChEBI" id="CHEBI:57856"/>
        <dbReference type="ChEBI" id="CHEBI:59789"/>
        <dbReference type="ChEBI" id="CHEBI:74411"/>
        <dbReference type="ChEBI" id="CHEBI:74491"/>
        <dbReference type="EC" id="2.1.1.220"/>
    </reaction>
</comment>
<evidence type="ECO:0000256" key="6">
    <source>
        <dbReference type="PIRSR" id="PIRSR017269-1"/>
    </source>
</evidence>
<dbReference type="InterPro" id="IPR029063">
    <property type="entry name" value="SAM-dependent_MTases_sf"/>
</dbReference>